<evidence type="ECO:0000313" key="2">
    <source>
        <dbReference type="Proteomes" id="UP000218968"/>
    </source>
</evidence>
<keyword evidence="2" id="KW-1185">Reference proteome</keyword>
<organism evidence="1 2">
    <name type="scientific">Luteimonas chenhongjianii</name>
    <dbReference type="NCBI Taxonomy" id="2006110"/>
    <lineage>
        <taxon>Bacteria</taxon>
        <taxon>Pseudomonadati</taxon>
        <taxon>Pseudomonadota</taxon>
        <taxon>Gammaproteobacteria</taxon>
        <taxon>Lysobacterales</taxon>
        <taxon>Lysobacteraceae</taxon>
        <taxon>Luteimonas</taxon>
    </lineage>
</organism>
<dbReference type="EMBL" id="CP023406">
    <property type="protein sequence ID" value="ATD66561.1"/>
    <property type="molecule type" value="Genomic_DNA"/>
</dbReference>
<dbReference type="KEGG" id="lum:CNR27_03070"/>
<dbReference type="OrthoDB" id="9780520at2"/>
<dbReference type="Gene3D" id="3.40.50.720">
    <property type="entry name" value="NAD(P)-binding Rossmann-like Domain"/>
    <property type="match status" value="1"/>
</dbReference>
<dbReference type="InterPro" id="IPR052711">
    <property type="entry name" value="Zinc_ADH-like"/>
</dbReference>
<dbReference type="AlphaFoldDB" id="A0A290XBW4"/>
<sequence length="85" mass="9433">MIRAAKLGVLTGVDSRLPLGLALGRQLRLQALIVGSRRQQQDMIRALEASDLRPVIDRHFPLEELVAAFQHQAAGRHFGKIVLDL</sequence>
<evidence type="ECO:0008006" key="3">
    <source>
        <dbReference type="Google" id="ProtNLM"/>
    </source>
</evidence>
<protein>
    <recommendedName>
        <fullName evidence="3">Alcohol dehydrogenase-like C-terminal domain-containing protein</fullName>
    </recommendedName>
</protein>
<dbReference type="PANTHER" id="PTHR45033">
    <property type="match status" value="1"/>
</dbReference>
<evidence type="ECO:0000313" key="1">
    <source>
        <dbReference type="EMBL" id="ATD66561.1"/>
    </source>
</evidence>
<dbReference type="Pfam" id="PF13602">
    <property type="entry name" value="ADH_zinc_N_2"/>
    <property type="match status" value="1"/>
</dbReference>
<dbReference type="PANTHER" id="PTHR45033:SF2">
    <property type="entry name" value="ZINC-TYPE ALCOHOL DEHYDROGENASE-LIKE PROTEIN C1773.06C"/>
    <property type="match status" value="1"/>
</dbReference>
<accession>A0A290XBW4</accession>
<proteinExistence type="predicted"/>
<dbReference type="Proteomes" id="UP000218968">
    <property type="component" value="Chromosome"/>
</dbReference>
<reference evidence="2" key="1">
    <citation type="submission" date="2017-09" db="EMBL/GenBank/DDBJ databases">
        <title>Luteimonas liuhanmingii sp.nov., isolated from the intestinal contents of Tibetan Plateau Pika in Yushu, Qinghai Province, China.</title>
        <authorList>
            <person name="Gui Z."/>
        </authorList>
    </citation>
    <scope>NUCLEOTIDE SEQUENCE [LARGE SCALE GENOMIC DNA]</scope>
    <source>
        <strain evidence="2">100111</strain>
    </source>
</reference>
<dbReference type="Gene3D" id="3.90.180.10">
    <property type="entry name" value="Medium-chain alcohol dehydrogenases, catalytic domain"/>
    <property type="match status" value="1"/>
</dbReference>
<gene>
    <name evidence="1" type="ORF">CNR27_03070</name>
</gene>
<name>A0A290XBW4_9GAMM</name>